<evidence type="ECO:0000313" key="1">
    <source>
        <dbReference type="EMBL" id="KAK8893137.1"/>
    </source>
</evidence>
<name>A0ABR2KPS9_9EUKA</name>
<accession>A0ABR2KPS9</accession>
<sequence length="386" mass="44020">MENSIDPEKIVQFNCLYNKDEIKTLIGTDGFTPEGFMDLPISSGYKLYRFSDENSNTVSNDGYCTTYKKLFELLNKSTTNINSLFNKLGTNITLLKNSSFQINGSDESKDVSTYKNLISALNINTENLSGIISHIYEIIASIDSFSILKVEPNNDLKYIKETKTKKDGTDELSVDDPSQYNYSYSSESQHIDTFSELINHLNTSIDNIEKWITKIEQIKTSGFNPDSTVSLNTLKYVDNTNINKEMKPTSLNNLITKLSENNNNIHSWLYSKDDFNDYLNILEEMEILVCLKKGDEFVFQKIRVHNEKSTNIPIDALVESVVEGQFVDKNKNVKLDLNNLADINELEKKNVAINLTLTQSIHVVFYSYKALFDVIKHFFLIINGSI</sequence>
<dbReference type="Proteomes" id="UP001470230">
    <property type="component" value="Unassembled WGS sequence"/>
</dbReference>
<keyword evidence="2" id="KW-1185">Reference proteome</keyword>
<evidence type="ECO:0000313" key="2">
    <source>
        <dbReference type="Proteomes" id="UP001470230"/>
    </source>
</evidence>
<proteinExistence type="predicted"/>
<protein>
    <submittedName>
        <fullName evidence="1">Uncharacterized protein</fullName>
    </submittedName>
</protein>
<dbReference type="EMBL" id="JAPFFF010000003">
    <property type="protein sequence ID" value="KAK8893137.1"/>
    <property type="molecule type" value="Genomic_DNA"/>
</dbReference>
<gene>
    <name evidence="1" type="ORF">M9Y10_021552</name>
</gene>
<comment type="caution">
    <text evidence="1">The sequence shown here is derived from an EMBL/GenBank/DDBJ whole genome shotgun (WGS) entry which is preliminary data.</text>
</comment>
<reference evidence="1 2" key="1">
    <citation type="submission" date="2024-04" db="EMBL/GenBank/DDBJ databases">
        <title>Tritrichomonas musculus Genome.</title>
        <authorList>
            <person name="Alves-Ferreira E."/>
            <person name="Grigg M."/>
            <person name="Lorenzi H."/>
            <person name="Galac M."/>
        </authorList>
    </citation>
    <scope>NUCLEOTIDE SEQUENCE [LARGE SCALE GENOMIC DNA]</scope>
    <source>
        <strain evidence="1 2">EAF2021</strain>
    </source>
</reference>
<organism evidence="1 2">
    <name type="scientific">Tritrichomonas musculus</name>
    <dbReference type="NCBI Taxonomy" id="1915356"/>
    <lineage>
        <taxon>Eukaryota</taxon>
        <taxon>Metamonada</taxon>
        <taxon>Parabasalia</taxon>
        <taxon>Tritrichomonadida</taxon>
        <taxon>Tritrichomonadidae</taxon>
        <taxon>Tritrichomonas</taxon>
    </lineage>
</organism>